<dbReference type="CDD" id="cd00303">
    <property type="entry name" value="retropepsin_like"/>
    <property type="match status" value="1"/>
</dbReference>
<keyword evidence="4" id="KW-1185">Reference proteome</keyword>
<feature type="region of interest" description="Disordered" evidence="1">
    <location>
        <begin position="120"/>
        <end position="165"/>
    </location>
</feature>
<dbReference type="SMART" id="SM00343">
    <property type="entry name" value="ZnF_C2HC"/>
    <property type="match status" value="3"/>
</dbReference>
<dbReference type="PANTHER" id="PTHR47331:SF1">
    <property type="entry name" value="GAG-LIKE PROTEIN"/>
    <property type="match status" value="1"/>
</dbReference>
<dbReference type="CDD" id="cd01644">
    <property type="entry name" value="RT_pepA17"/>
    <property type="match status" value="1"/>
</dbReference>
<dbReference type="Gene3D" id="3.10.10.10">
    <property type="entry name" value="HIV Type 1 Reverse Transcriptase, subunit A, domain 1"/>
    <property type="match status" value="1"/>
</dbReference>
<accession>A0A0C2GB61</accession>
<dbReference type="InterPro" id="IPR043128">
    <property type="entry name" value="Rev_trsase/Diguanyl_cyclase"/>
</dbReference>
<feature type="region of interest" description="Disordered" evidence="1">
    <location>
        <begin position="489"/>
        <end position="573"/>
    </location>
</feature>
<dbReference type="InterPro" id="IPR001878">
    <property type="entry name" value="Znf_CCHC"/>
</dbReference>
<feature type="compositionally biased region" description="Polar residues" evidence="1">
    <location>
        <begin position="561"/>
        <end position="573"/>
    </location>
</feature>
<dbReference type="GO" id="GO:0003676">
    <property type="term" value="F:nucleic acid binding"/>
    <property type="evidence" value="ECO:0007669"/>
    <property type="project" value="InterPro"/>
</dbReference>
<dbReference type="InterPro" id="IPR008042">
    <property type="entry name" value="Retrotrans_Pao"/>
</dbReference>
<dbReference type="InterPro" id="IPR005312">
    <property type="entry name" value="DUF1759"/>
</dbReference>
<feature type="compositionally biased region" description="Basic and acidic residues" evidence="1">
    <location>
        <begin position="2105"/>
        <end position="2114"/>
    </location>
</feature>
<feature type="region of interest" description="Disordered" evidence="1">
    <location>
        <begin position="375"/>
        <end position="411"/>
    </location>
</feature>
<dbReference type="InterPro" id="IPR043502">
    <property type="entry name" value="DNA/RNA_pol_sf"/>
</dbReference>
<evidence type="ECO:0000313" key="3">
    <source>
        <dbReference type="EMBL" id="KIH58225.1"/>
    </source>
</evidence>
<sequence>MSNTTSVKRSITRSLNTLKDACQGIEDQHLFTDNQNQGEDWDPSCSIEQRKQSLLAAQQVIETALESVTQKWEQTIFDTGKQTDPEATNALIDEYQAHWKNQDGDAIVLKAKDLVRKLQSAQKQTMDSKQQSNKETIDPVTTLENPRENFDHNPSQSRTFQTSNNLTEINPHVVTQTLPNHHESIPSTNIMTAQPIRLPKFELPKFNGELESFPEFWDVFSAAVHNNNSVPNTLKFLHLKNCLQGDAELVIRGLGMTEDSYINAINLLHHRYHRPNFTRNALVNKLKDIKPATESAQSQRNTFSMISAIMIQLDKLEDNSESTVVMQLIRDKFPEYIRTKLAKRQHKHGTTWKTSQLLAALDGIIEQQEAVSDFRQPHSESVSMVAQRSPPISRTRQRYRSRSPSQESYRRLSKHYTNPFDLNRCCFCDSKNHESKHCRNVTSPSARRRIMTRQELCWVCFKRGHKSYRCRNPPCRQCGKDHHTSLCLDSRQQRQSRRKTSPTRREREYNPYRSHHTPSSRESSEERYLSRNSSRSPSSERAQDNHQSFRKSSPYPRRRVTFTNNEENTPKKVNTATSEVLTNTFNPFPWEEDITDEEADPSVRTLVCFDMHQEHSCTCPRLMATYGKAVNEKTGTIEKVSILLDTGSQHSYIREDTAVRLNLPLSRFKTCNVMTFGGQSSAEKSARTRVTLVDIEENQVTIHLCTRKMITTVCSHNIIPHTPLQRHASSVIKEEISIDILLGIDYYWKIVDHNATENFGNGLITINTRFGPVTSGHTRLPRNHVLITKETRDEEYSSTDTILSKLWDLETIGIHDDPNPSADQRENEKIINQFLRTTRIKDGRIYVNFPWKENYPKMADNKNLARRRLENQYEKYHNNPEVWKAYCDTFHQQLSNGIIEEVDENSSNGKNVYYLPHQVVTKDSETTKHRIVYDASSHYRGSPSLNDCIHQGPTILPDLCGILLRSRLHRYLITADVEKAFHQVYLHEDQRDATRFMWLKNPTLPPSDENIRIFRFTRVPFGINASPFLLAMAVKHFINQDKDNVIRKEILENIYVDNLLIGAKTTEECLRKQAICKETFKKMRMNLREFMSNSAQLMKHLPGEDKAKSRKGAKLLGIPWDPNSDTIRIPLKLLGNPVNTKRTALQALASTFDPMGFLSPLLVKAKTFLQDLWQKNYDWDTPLSEEDENNWKQIVKEIYPYTSCLPRCITLCTDDTRYELLVFSDASQRLYAAAAYLLCKSPKDEYKCNILMAKSRLAPIEGVTIPRLELMACYIAVKLSLFINKQLNIRVGTIRYFTDSQIALHWIHSNKPLKTFVKNRVEFIRDSTKKLTDEGLEIKFHFVNTANNPADCATRGLTAEESVKHMWWTGPTFVTTPVKNWPNSDIDFTITPELTEEMSCEFKSLTVLSDEPFKSIIPYTRTNNYDKLIKIIHFILKFLRTRIFERIGAKSRLRLSNSLPLDHESQECKITVYDLKLAELYAIRHHYRENRTELQNLLNKGCIKVQQGEDGLYRGVSHTVVATRETYLVPKIRQLVKSIISQCVPCKKIQGRPFTYPTLPDLPAQRVIRSRPFQNTGLDYFGPLLIRSIKNEIRKVWTATENLNTFWNVWQKEYLQALVEKHQQSKTYKFGAKTCPKEGQIVLVKQECTSRTEWPLAIILKLNKSKDGTVRSAKIRTSNKSEIPAFMQEPKIHGSWAEEVNRNPPNPYSEGQSSSCKSVDESAERAVPSSEAPRLHILLKKKRHVPKVVAIHRKPSSRNEQSVKKVAMSHSGSTKGNPKTSTEPDEVSTNPLASSSWKEYKIKKKVQEEEQALIRSLSGLDVSSPTALKTPPTKESHDQAVQTVEKTILATTTSTFATEERGTEELTTMQLQQAVRYLDNDYYKIIRYQAVQNPSFNIISEPIPKFDEIATRIYKSVQSVQQLTADLVNSFKKLAVFVAETNPMQTSHALLAAWIDELTHGVVAINIHKDKIYEEMLPNFTESAEGQGLSHALAKLNLNQNLIREILQSASGATAFAHKYIRTLQTYQLNQASRSPDNNFSSLDEDYLWGQRGEKMTQPFPSKSGLSQHLELWRATFAKELGIESARTRIYNRDTQQLSVGEQAHQIHIDESRRPPPSPEPGPSRSKEAVTARTQHPQGRRRSVSPNYKRKRGQSVGFRRDSPPRKQRPVAEGPDDRYSGCIFCSDRNHYSASCPVVYKLSRRREILFSESRCHLCIRRHLGECRSGRACTICGERSHHQAFCIQNRDIREIDIREPRQQFYASLVNKVRELGQ</sequence>
<dbReference type="Pfam" id="PF05380">
    <property type="entry name" value="Peptidase_A17"/>
    <property type="match status" value="1"/>
</dbReference>
<dbReference type="GO" id="GO:0004190">
    <property type="term" value="F:aspartic-type endopeptidase activity"/>
    <property type="evidence" value="ECO:0007669"/>
    <property type="project" value="InterPro"/>
</dbReference>
<evidence type="ECO:0000256" key="1">
    <source>
        <dbReference type="SAM" id="MobiDB-lite"/>
    </source>
</evidence>
<dbReference type="InterPro" id="IPR008737">
    <property type="entry name" value="DUF1758"/>
</dbReference>
<dbReference type="PROSITE" id="PS00141">
    <property type="entry name" value="ASP_PROTEASE"/>
    <property type="match status" value="1"/>
</dbReference>
<feature type="compositionally biased region" description="Low complexity" evidence="1">
    <location>
        <begin position="530"/>
        <end position="540"/>
    </location>
</feature>
<reference evidence="3 4" key="1">
    <citation type="submission" date="2013-12" db="EMBL/GenBank/DDBJ databases">
        <title>Draft genome of the parsitic nematode Ancylostoma duodenale.</title>
        <authorList>
            <person name="Mitreva M."/>
        </authorList>
    </citation>
    <scope>NUCLEOTIDE SEQUENCE [LARGE SCALE GENOMIC DNA]</scope>
    <source>
        <strain evidence="3 4">Zhejiang</strain>
    </source>
</reference>
<feature type="compositionally biased region" description="Polar residues" evidence="1">
    <location>
        <begin position="120"/>
        <end position="134"/>
    </location>
</feature>
<dbReference type="InterPro" id="IPR001969">
    <property type="entry name" value="Aspartic_peptidase_AS"/>
</dbReference>
<evidence type="ECO:0000313" key="4">
    <source>
        <dbReference type="Proteomes" id="UP000054047"/>
    </source>
</evidence>
<feature type="region of interest" description="Disordered" evidence="1">
    <location>
        <begin position="1752"/>
        <end position="1792"/>
    </location>
</feature>
<dbReference type="SUPFAM" id="SSF56672">
    <property type="entry name" value="DNA/RNA polymerases"/>
    <property type="match status" value="1"/>
</dbReference>
<dbReference type="PANTHER" id="PTHR47331">
    <property type="entry name" value="PHD-TYPE DOMAIN-CONTAINING PROTEIN"/>
    <property type="match status" value="1"/>
</dbReference>
<dbReference type="Pfam" id="PF05585">
    <property type="entry name" value="DUF1758"/>
    <property type="match status" value="1"/>
</dbReference>
<dbReference type="InterPro" id="IPR021109">
    <property type="entry name" value="Peptidase_aspartic_dom_sf"/>
</dbReference>
<name>A0A0C2GB61_9BILA</name>
<dbReference type="PROSITE" id="PS50878">
    <property type="entry name" value="RT_POL"/>
    <property type="match status" value="1"/>
</dbReference>
<feature type="compositionally biased region" description="Polar residues" evidence="1">
    <location>
        <begin position="379"/>
        <end position="394"/>
    </location>
</feature>
<feature type="compositionally biased region" description="Basic residues" evidence="1">
    <location>
        <begin position="2138"/>
        <end position="2153"/>
    </location>
</feature>
<dbReference type="InterPro" id="IPR000477">
    <property type="entry name" value="RT_dom"/>
</dbReference>
<dbReference type="EMBL" id="KN733373">
    <property type="protein sequence ID" value="KIH58225.1"/>
    <property type="molecule type" value="Genomic_DNA"/>
</dbReference>
<organism evidence="3 4">
    <name type="scientific">Ancylostoma duodenale</name>
    <dbReference type="NCBI Taxonomy" id="51022"/>
    <lineage>
        <taxon>Eukaryota</taxon>
        <taxon>Metazoa</taxon>
        <taxon>Ecdysozoa</taxon>
        <taxon>Nematoda</taxon>
        <taxon>Chromadorea</taxon>
        <taxon>Rhabditida</taxon>
        <taxon>Rhabditina</taxon>
        <taxon>Rhabditomorpha</taxon>
        <taxon>Strongyloidea</taxon>
        <taxon>Ancylostomatidae</taxon>
        <taxon>Ancylostomatinae</taxon>
        <taxon>Ancylostoma</taxon>
    </lineage>
</organism>
<dbReference type="Pfam" id="PF00078">
    <property type="entry name" value="RVT_1"/>
    <property type="match status" value="1"/>
</dbReference>
<dbReference type="OrthoDB" id="5920525at2759"/>
<dbReference type="Proteomes" id="UP000054047">
    <property type="component" value="Unassembled WGS sequence"/>
</dbReference>
<proteinExistence type="predicted"/>
<dbReference type="InterPro" id="IPR040676">
    <property type="entry name" value="DUF5641"/>
</dbReference>
<feature type="compositionally biased region" description="Polar residues" evidence="1">
    <location>
        <begin position="152"/>
        <end position="165"/>
    </location>
</feature>
<protein>
    <submittedName>
        <fullName evidence="3">Zinc knuckle</fullName>
    </submittedName>
</protein>
<feature type="compositionally biased region" description="Polar residues" evidence="1">
    <location>
        <begin position="1770"/>
        <end position="1792"/>
    </location>
</feature>
<feature type="region of interest" description="Disordered" evidence="1">
    <location>
        <begin position="2094"/>
        <end position="2174"/>
    </location>
</feature>
<dbReference type="Gene3D" id="3.30.70.270">
    <property type="match status" value="1"/>
</dbReference>
<feature type="region of interest" description="Disordered" evidence="1">
    <location>
        <begin position="1697"/>
        <end position="1735"/>
    </location>
</feature>
<evidence type="ECO:0000259" key="2">
    <source>
        <dbReference type="PROSITE" id="PS50878"/>
    </source>
</evidence>
<dbReference type="GO" id="GO:0006508">
    <property type="term" value="P:proteolysis"/>
    <property type="evidence" value="ECO:0007669"/>
    <property type="project" value="InterPro"/>
</dbReference>
<dbReference type="Pfam" id="PF03564">
    <property type="entry name" value="DUF1759"/>
    <property type="match status" value="1"/>
</dbReference>
<gene>
    <name evidence="3" type="ORF">ANCDUO_11571</name>
</gene>
<dbReference type="GO" id="GO:0008270">
    <property type="term" value="F:zinc ion binding"/>
    <property type="evidence" value="ECO:0007669"/>
    <property type="project" value="InterPro"/>
</dbReference>
<feature type="domain" description="Reverse transcriptase" evidence="2">
    <location>
        <begin position="901"/>
        <end position="1120"/>
    </location>
</feature>
<dbReference type="Pfam" id="PF18701">
    <property type="entry name" value="DUF5641"/>
    <property type="match status" value="1"/>
</dbReference>
<dbReference type="Gene3D" id="2.40.70.10">
    <property type="entry name" value="Acid Proteases"/>
    <property type="match status" value="1"/>
</dbReference>